<dbReference type="InterPro" id="IPR050295">
    <property type="entry name" value="Plant_2OG-oxidoreductases"/>
</dbReference>
<name>A0AAV1D1L6_OLDCO</name>
<gene>
    <name evidence="5" type="ORF">OLC1_LOCUS10611</name>
</gene>
<evidence type="ECO:0000256" key="2">
    <source>
        <dbReference type="ARBA" id="ARBA00023004"/>
    </source>
</evidence>
<dbReference type="GO" id="GO:0046872">
    <property type="term" value="F:metal ion binding"/>
    <property type="evidence" value="ECO:0007669"/>
    <property type="project" value="UniProtKB-KW"/>
</dbReference>
<feature type="domain" description="Non-haem dioxygenase N-terminal" evidence="4">
    <location>
        <begin position="10"/>
        <end position="82"/>
    </location>
</feature>
<protein>
    <submittedName>
        <fullName evidence="5">OLC1v1038088C1</fullName>
    </submittedName>
</protein>
<keyword evidence="6" id="KW-1185">Reference proteome</keyword>
<dbReference type="Gene3D" id="2.60.120.330">
    <property type="entry name" value="B-lactam Antibiotic, Isopenicillin N Synthase, Chain"/>
    <property type="match status" value="1"/>
</dbReference>
<evidence type="ECO:0000259" key="4">
    <source>
        <dbReference type="Pfam" id="PF14226"/>
    </source>
</evidence>
<keyword evidence="2" id="KW-0408">Iron</keyword>
<dbReference type="SUPFAM" id="SSF51197">
    <property type="entry name" value="Clavaminate synthase-like"/>
    <property type="match status" value="1"/>
</dbReference>
<reference evidence="5" key="1">
    <citation type="submission" date="2023-03" db="EMBL/GenBank/DDBJ databases">
        <authorList>
            <person name="Julca I."/>
        </authorList>
    </citation>
    <scope>NUCLEOTIDE SEQUENCE</scope>
</reference>
<evidence type="ECO:0000256" key="1">
    <source>
        <dbReference type="ARBA" id="ARBA00022723"/>
    </source>
</evidence>
<dbReference type="PANTHER" id="PTHR47991">
    <property type="entry name" value="OXOGLUTARATE/IRON-DEPENDENT DIOXYGENASE"/>
    <property type="match status" value="1"/>
</dbReference>
<evidence type="ECO:0000313" key="6">
    <source>
        <dbReference type="Proteomes" id="UP001161247"/>
    </source>
</evidence>
<dbReference type="GO" id="GO:0016706">
    <property type="term" value="F:2-oxoglutarate-dependent dioxygenase activity"/>
    <property type="evidence" value="ECO:0007669"/>
    <property type="project" value="UniProtKB-ARBA"/>
</dbReference>
<sequence>MHPSPLQVTPTIDIGVLQSNSSSPEVYQQLDKLKVILGICGYLQVVNHGIEASILDELCDVSKRFFALPPEQKHKFTRPGAAGARFDAFLNDQILIDNQIVNQDDRLFLDLDPVGDQRTLKAWPDNPKDFRKILLEYSKKIQKLNGIILKAMAKSLKLEENCFLKQYGESPSLLARFNSHHPFPSSQQFFLENGADASALTFLIQDQVEALEVQIDNHRFRIPLTRHTILVKVGDQVEIMSNGNFKSRMHRLVTSADKEWIAVSVFCSPDNRNHIEPAEELIDENMPRLYKNVVDYTGTFFQEHRNRGQRLIDAIKF</sequence>
<dbReference type="Pfam" id="PF03171">
    <property type="entry name" value="2OG-FeII_Oxy"/>
    <property type="match status" value="1"/>
</dbReference>
<dbReference type="InterPro" id="IPR026992">
    <property type="entry name" value="DIOX_N"/>
</dbReference>
<accession>A0AAV1D1L6</accession>
<organism evidence="5 6">
    <name type="scientific">Oldenlandia corymbosa var. corymbosa</name>
    <dbReference type="NCBI Taxonomy" id="529605"/>
    <lineage>
        <taxon>Eukaryota</taxon>
        <taxon>Viridiplantae</taxon>
        <taxon>Streptophyta</taxon>
        <taxon>Embryophyta</taxon>
        <taxon>Tracheophyta</taxon>
        <taxon>Spermatophyta</taxon>
        <taxon>Magnoliopsida</taxon>
        <taxon>eudicotyledons</taxon>
        <taxon>Gunneridae</taxon>
        <taxon>Pentapetalae</taxon>
        <taxon>asterids</taxon>
        <taxon>lamiids</taxon>
        <taxon>Gentianales</taxon>
        <taxon>Rubiaceae</taxon>
        <taxon>Rubioideae</taxon>
        <taxon>Spermacoceae</taxon>
        <taxon>Hedyotis-Oldenlandia complex</taxon>
        <taxon>Oldenlandia</taxon>
    </lineage>
</organism>
<dbReference type="Pfam" id="PF14226">
    <property type="entry name" value="DIOX_N"/>
    <property type="match status" value="1"/>
</dbReference>
<keyword evidence="1" id="KW-0479">Metal-binding</keyword>
<evidence type="ECO:0000259" key="3">
    <source>
        <dbReference type="Pfam" id="PF03171"/>
    </source>
</evidence>
<proteinExistence type="predicted"/>
<dbReference type="EMBL" id="OX459120">
    <property type="protein sequence ID" value="CAI9100899.1"/>
    <property type="molecule type" value="Genomic_DNA"/>
</dbReference>
<dbReference type="Proteomes" id="UP001161247">
    <property type="component" value="Chromosome 3"/>
</dbReference>
<feature type="domain" description="Isopenicillin N synthase-like Fe(2+) 2OG dioxygenase" evidence="3">
    <location>
        <begin position="177"/>
        <end position="269"/>
    </location>
</feature>
<evidence type="ECO:0000313" key="5">
    <source>
        <dbReference type="EMBL" id="CAI9100899.1"/>
    </source>
</evidence>
<dbReference type="AlphaFoldDB" id="A0AAV1D1L6"/>
<dbReference type="InterPro" id="IPR027443">
    <property type="entry name" value="IPNS-like_sf"/>
</dbReference>
<dbReference type="InterPro" id="IPR044861">
    <property type="entry name" value="IPNS-like_FE2OG_OXY"/>
</dbReference>